<dbReference type="OrthoDB" id="1242384at2759"/>
<accession>A0A1S4A6E5</accession>
<name>A0A1S4A6E5_TOBAC</name>
<reference evidence="3 4" key="1">
    <citation type="submission" date="2025-04" db="UniProtKB">
        <authorList>
            <consortium name="RefSeq"/>
        </authorList>
    </citation>
    <scope>IDENTIFICATION</scope>
</reference>
<sequence length="208" mass="22995">MFEPESATLVSSDEETPAAPRDSAKPLFSRGFDEENFGFVSEETPLASFPVSVPIESQLPVHTVVSIAPSMAILTSSTVPTATTSHAEIGSSSSSRAMKQVTIEVPADGNLLMTSDQADVWLKPLIGLVEKSKLESHSSLTWMNDIVHSSLKINLIGTEMMKRIIHTEQLMNDYHTDADNWKEQYEGLQLEMEVLDEDKCTLEQQVRL</sequence>
<dbReference type="KEGG" id="nta:107794253"/>
<evidence type="ECO:0000313" key="6">
    <source>
        <dbReference type="RefSeq" id="XP_016472221.1"/>
    </source>
</evidence>
<feature type="coiled-coil region" evidence="1">
    <location>
        <begin position="171"/>
        <end position="198"/>
    </location>
</feature>
<evidence type="ECO:0000313" key="4">
    <source>
        <dbReference type="RefSeq" id="XP_016472219.1"/>
    </source>
</evidence>
<evidence type="ECO:0000256" key="2">
    <source>
        <dbReference type="SAM" id="MobiDB-lite"/>
    </source>
</evidence>
<dbReference type="RefSeq" id="XP_016472218.1">
    <property type="nucleotide sequence ID" value="XM_016616732.1"/>
</dbReference>
<evidence type="ECO:0000313" key="3">
    <source>
        <dbReference type="RefSeq" id="XP_016472218.1"/>
    </source>
</evidence>
<feature type="region of interest" description="Disordered" evidence="2">
    <location>
        <begin position="1"/>
        <end position="27"/>
    </location>
</feature>
<protein>
    <submittedName>
        <fullName evidence="3 4">Uncharacterized protein</fullName>
    </submittedName>
</protein>
<keyword evidence="1" id="KW-0175">Coiled coil</keyword>
<dbReference type="PaxDb" id="4097-A0A1S4A6E5"/>
<organism evidence="3">
    <name type="scientific">Nicotiana tabacum</name>
    <name type="common">Common tobacco</name>
    <dbReference type="NCBI Taxonomy" id="4097"/>
    <lineage>
        <taxon>Eukaryota</taxon>
        <taxon>Viridiplantae</taxon>
        <taxon>Streptophyta</taxon>
        <taxon>Embryophyta</taxon>
        <taxon>Tracheophyta</taxon>
        <taxon>Spermatophyta</taxon>
        <taxon>Magnoliopsida</taxon>
        <taxon>eudicotyledons</taxon>
        <taxon>Gunneridae</taxon>
        <taxon>Pentapetalae</taxon>
        <taxon>asterids</taxon>
        <taxon>lamiids</taxon>
        <taxon>Solanales</taxon>
        <taxon>Solanaceae</taxon>
        <taxon>Nicotianoideae</taxon>
        <taxon>Nicotianeae</taxon>
        <taxon>Nicotiana</taxon>
    </lineage>
</organism>
<dbReference type="AlphaFoldDB" id="A0A1S4A6E5"/>
<dbReference type="RefSeq" id="XP_016472219.1">
    <property type="nucleotide sequence ID" value="XM_016616733.1"/>
</dbReference>
<proteinExistence type="predicted"/>
<dbReference type="RefSeq" id="XP_016472220.1">
    <property type="nucleotide sequence ID" value="XM_016616734.1"/>
</dbReference>
<evidence type="ECO:0000313" key="5">
    <source>
        <dbReference type="RefSeq" id="XP_016472220.1"/>
    </source>
</evidence>
<evidence type="ECO:0000256" key="1">
    <source>
        <dbReference type="SAM" id="Coils"/>
    </source>
</evidence>
<gene>
    <name evidence="3 4 5 6" type="primary">LOC107794253</name>
</gene>
<dbReference type="RefSeq" id="XP_016472221.1">
    <property type="nucleotide sequence ID" value="XM_016616735.1"/>
</dbReference>